<dbReference type="EMBL" id="DS017134">
    <property type="protein sequence ID" value="KMU92674.1"/>
    <property type="molecule type" value="Genomic_DNA"/>
</dbReference>
<keyword evidence="1" id="KW-0677">Repeat</keyword>
<evidence type="ECO:0000256" key="5">
    <source>
        <dbReference type="SAM" id="Phobius"/>
    </source>
</evidence>
<evidence type="ECO:0000256" key="3">
    <source>
        <dbReference type="PROSITE-ProRule" id="PRU00023"/>
    </source>
</evidence>
<dbReference type="eggNOG" id="KOG0504">
    <property type="taxonomic scope" value="Eukaryota"/>
</dbReference>
<keyword evidence="2 3" id="KW-0040">ANK repeat</keyword>
<dbReference type="VEuPathDB" id="FungiDB:CIHG_10489"/>
<keyword evidence="5" id="KW-0812">Transmembrane</keyword>
<feature type="repeat" description="ANK" evidence="3">
    <location>
        <begin position="259"/>
        <end position="291"/>
    </location>
</feature>
<feature type="region of interest" description="Disordered" evidence="4">
    <location>
        <begin position="56"/>
        <end position="115"/>
    </location>
</feature>
<keyword evidence="5" id="KW-0472">Membrane</keyword>
<dbReference type="GO" id="GO:0005634">
    <property type="term" value="C:nucleus"/>
    <property type="evidence" value="ECO:0007669"/>
    <property type="project" value="TreeGrafter"/>
</dbReference>
<feature type="transmembrane region" description="Helical" evidence="5">
    <location>
        <begin position="33"/>
        <end position="53"/>
    </location>
</feature>
<feature type="repeat" description="ANK" evidence="3">
    <location>
        <begin position="393"/>
        <end position="425"/>
    </location>
</feature>
<reference evidence="7" key="1">
    <citation type="journal article" date="2010" name="Genome Res.">
        <title>Population genomic sequencing of Coccidioides fungi reveals recent hybridization and transposon control.</title>
        <authorList>
            <person name="Neafsey D.E."/>
            <person name="Barker B.M."/>
            <person name="Sharpton T.J."/>
            <person name="Stajich J.E."/>
            <person name="Park D.J."/>
            <person name="Whiston E."/>
            <person name="Hung C.-Y."/>
            <person name="McMahan C."/>
            <person name="White J."/>
            <person name="Sykes S."/>
            <person name="Heiman D."/>
            <person name="Young S."/>
            <person name="Zeng Q."/>
            <person name="Abouelleil A."/>
            <person name="Aftuck L."/>
            <person name="Bessette D."/>
            <person name="Brown A."/>
            <person name="FitzGerald M."/>
            <person name="Lui A."/>
            <person name="Macdonald J.P."/>
            <person name="Priest M."/>
            <person name="Orbach M.J."/>
            <person name="Galgiani J.N."/>
            <person name="Kirkland T.N."/>
            <person name="Cole G.T."/>
            <person name="Birren B.W."/>
            <person name="Henn M.R."/>
            <person name="Taylor J.W."/>
            <person name="Rounsley S.D."/>
        </authorList>
    </citation>
    <scope>NUCLEOTIDE SEQUENCE [LARGE SCALE GENOMIC DNA]</scope>
    <source>
        <strain evidence="7">H538.4</strain>
    </source>
</reference>
<feature type="repeat" description="ANK" evidence="3">
    <location>
        <begin position="226"/>
        <end position="258"/>
    </location>
</feature>
<dbReference type="STRING" id="396776.A0A0J8S8H4"/>
<proteinExistence type="predicted"/>
<dbReference type="SUPFAM" id="SSF48403">
    <property type="entry name" value="Ankyrin repeat"/>
    <property type="match status" value="1"/>
</dbReference>
<dbReference type="GO" id="GO:0000976">
    <property type="term" value="F:transcription cis-regulatory region binding"/>
    <property type="evidence" value="ECO:0007669"/>
    <property type="project" value="TreeGrafter"/>
</dbReference>
<keyword evidence="5" id="KW-1133">Transmembrane helix</keyword>
<protein>
    <submittedName>
        <fullName evidence="6">Ankyrin repeat domain-containing protein 28</fullName>
    </submittedName>
</protein>
<evidence type="ECO:0000256" key="2">
    <source>
        <dbReference type="ARBA" id="ARBA00023043"/>
    </source>
</evidence>
<organism evidence="6 7">
    <name type="scientific">Coccidioides immitis H538.4</name>
    <dbReference type="NCBI Taxonomy" id="396776"/>
    <lineage>
        <taxon>Eukaryota</taxon>
        <taxon>Fungi</taxon>
        <taxon>Dikarya</taxon>
        <taxon>Ascomycota</taxon>
        <taxon>Pezizomycotina</taxon>
        <taxon>Eurotiomycetes</taxon>
        <taxon>Eurotiomycetidae</taxon>
        <taxon>Onygenales</taxon>
        <taxon>Onygenaceae</taxon>
        <taxon>Coccidioides</taxon>
    </lineage>
</organism>
<dbReference type="PROSITE" id="PS50297">
    <property type="entry name" value="ANK_REP_REGION"/>
    <property type="match status" value="5"/>
</dbReference>
<dbReference type="SMART" id="SM00248">
    <property type="entry name" value="ANK"/>
    <property type="match status" value="7"/>
</dbReference>
<dbReference type="PROSITE" id="PS50088">
    <property type="entry name" value="ANK_REPEAT"/>
    <property type="match status" value="6"/>
</dbReference>
<gene>
    <name evidence="6" type="ORF">CIHG_10489</name>
</gene>
<dbReference type="Gene3D" id="1.25.40.20">
    <property type="entry name" value="Ankyrin repeat-containing domain"/>
    <property type="match status" value="3"/>
</dbReference>
<sequence length="439" mass="47301">MDYEDCWSSQDGFEDGEPCTEALRATEIRSLEVVGAVLATVSTGAGIAAAYYARRQAQQNNRPSGARDIENLDSPSRMGILRSPNARDARSPIRSGTNTTSLCTTSPFDRKHTVERSNAARNRRNIYYSLVMAAREVLCLAAEEGLEHIIRLPPEIGVNINASGGCSAVCAAAKNGHKNVLELLVRRKFDSNAGNVGAVTPAKVEEACTHAVQLLLEKGEIICDKRHHTALCAASRKGREDMVRLLLDHGSNINAESRSCGSALYEAAKEGHVSLVHFLLSNGASVNGKGAFYNTPLGAAARYGHVRIVCSLLESGADVNRRSYIWGTPLYAAARWGHDEVVSVLLQKGADVKGDGDGFDHDNALFAAVGRCRERIVQLLLEYGADVNAKGLFNETPLQATAKRGNRNLVRPLLQNGAHAEGMGQVIELLGETDEVETL</sequence>
<feature type="repeat" description="ANK" evidence="3">
    <location>
        <begin position="292"/>
        <end position="324"/>
    </location>
</feature>
<feature type="repeat" description="ANK" evidence="3">
    <location>
        <begin position="328"/>
        <end position="357"/>
    </location>
</feature>
<dbReference type="Proteomes" id="UP000054563">
    <property type="component" value="Unassembled WGS sequence"/>
</dbReference>
<feature type="compositionally biased region" description="Polar residues" evidence="4">
    <location>
        <begin position="94"/>
        <end position="107"/>
    </location>
</feature>
<dbReference type="InterPro" id="IPR036770">
    <property type="entry name" value="Ankyrin_rpt-contain_sf"/>
</dbReference>
<dbReference type="PANTHER" id="PTHR24193">
    <property type="entry name" value="ANKYRIN REPEAT PROTEIN"/>
    <property type="match status" value="1"/>
</dbReference>
<dbReference type="GO" id="GO:0045944">
    <property type="term" value="P:positive regulation of transcription by RNA polymerase II"/>
    <property type="evidence" value="ECO:0007669"/>
    <property type="project" value="TreeGrafter"/>
</dbReference>
<dbReference type="InterPro" id="IPR002110">
    <property type="entry name" value="Ankyrin_rpt"/>
</dbReference>
<dbReference type="Pfam" id="PF12796">
    <property type="entry name" value="Ank_2"/>
    <property type="match status" value="3"/>
</dbReference>
<accession>A0A0J8S8H4</accession>
<dbReference type="PRINTS" id="PR01415">
    <property type="entry name" value="ANKYRIN"/>
</dbReference>
<feature type="repeat" description="ANK" evidence="3">
    <location>
        <begin position="360"/>
        <end position="392"/>
    </location>
</feature>
<dbReference type="PANTHER" id="PTHR24193:SF121">
    <property type="entry name" value="ADA2A-CONTAINING COMPLEX COMPONENT 3, ISOFORM D"/>
    <property type="match status" value="1"/>
</dbReference>
<name>A0A0J8S8H4_COCIT</name>
<dbReference type="AlphaFoldDB" id="A0A0J8S8H4"/>
<dbReference type="InterPro" id="IPR050663">
    <property type="entry name" value="Ankyrin-SOCS_Box"/>
</dbReference>
<evidence type="ECO:0000256" key="4">
    <source>
        <dbReference type="SAM" id="MobiDB-lite"/>
    </source>
</evidence>
<evidence type="ECO:0000313" key="6">
    <source>
        <dbReference type="EMBL" id="KMU92674.1"/>
    </source>
</evidence>
<evidence type="ECO:0000256" key="1">
    <source>
        <dbReference type="ARBA" id="ARBA00022737"/>
    </source>
</evidence>
<evidence type="ECO:0000313" key="7">
    <source>
        <dbReference type="Proteomes" id="UP000054563"/>
    </source>
</evidence>